<feature type="region of interest" description="Disordered" evidence="1">
    <location>
        <begin position="15"/>
        <end position="45"/>
    </location>
</feature>
<accession>A0AA40FX25</accession>
<reference evidence="2" key="1">
    <citation type="submission" date="2021-10" db="EMBL/GenBank/DDBJ databases">
        <title>Melipona bicolor Genome sequencing and assembly.</title>
        <authorList>
            <person name="Araujo N.S."/>
            <person name="Arias M.C."/>
        </authorList>
    </citation>
    <scope>NUCLEOTIDE SEQUENCE</scope>
    <source>
        <strain evidence="2">USP_2M_L1-L4_2017</strain>
        <tissue evidence="2">Whole body</tissue>
    </source>
</reference>
<keyword evidence="3" id="KW-1185">Reference proteome</keyword>
<organism evidence="2 3">
    <name type="scientific">Melipona bicolor</name>
    <dbReference type="NCBI Taxonomy" id="60889"/>
    <lineage>
        <taxon>Eukaryota</taxon>
        <taxon>Metazoa</taxon>
        <taxon>Ecdysozoa</taxon>
        <taxon>Arthropoda</taxon>
        <taxon>Hexapoda</taxon>
        <taxon>Insecta</taxon>
        <taxon>Pterygota</taxon>
        <taxon>Neoptera</taxon>
        <taxon>Endopterygota</taxon>
        <taxon>Hymenoptera</taxon>
        <taxon>Apocrita</taxon>
        <taxon>Aculeata</taxon>
        <taxon>Apoidea</taxon>
        <taxon>Anthophila</taxon>
        <taxon>Apidae</taxon>
        <taxon>Melipona</taxon>
    </lineage>
</organism>
<evidence type="ECO:0000313" key="3">
    <source>
        <dbReference type="Proteomes" id="UP001177670"/>
    </source>
</evidence>
<name>A0AA40FX25_9HYME</name>
<proteinExistence type="predicted"/>
<evidence type="ECO:0000313" key="2">
    <source>
        <dbReference type="EMBL" id="KAK1126958.1"/>
    </source>
</evidence>
<dbReference type="Proteomes" id="UP001177670">
    <property type="component" value="Unassembled WGS sequence"/>
</dbReference>
<protein>
    <submittedName>
        <fullName evidence="2">Uncharacterized protein</fullName>
    </submittedName>
</protein>
<gene>
    <name evidence="2" type="ORF">K0M31_004573</name>
</gene>
<evidence type="ECO:0000256" key="1">
    <source>
        <dbReference type="SAM" id="MobiDB-lite"/>
    </source>
</evidence>
<feature type="non-terminal residue" evidence="2">
    <location>
        <position position="1"/>
    </location>
</feature>
<dbReference type="EMBL" id="JAHYIQ010000013">
    <property type="protein sequence ID" value="KAK1126958.1"/>
    <property type="molecule type" value="Genomic_DNA"/>
</dbReference>
<comment type="caution">
    <text evidence="2">The sequence shown here is derived from an EMBL/GenBank/DDBJ whole genome shotgun (WGS) entry which is preliminary data.</text>
</comment>
<sequence length="97" mass="10332">SRLPTLVGKIKIFGENPEDEGVGTRDGKSLDTSAPRAKSRAGSEEARRLFRAFAKENALESGSRGGHGINSGPKAVDGKLVHALNRLEAYVKAHGYT</sequence>
<dbReference type="AlphaFoldDB" id="A0AA40FX25"/>